<organism evidence="3 4">
    <name type="scientific">Rhynchosporium agropyri</name>
    <dbReference type="NCBI Taxonomy" id="914238"/>
    <lineage>
        <taxon>Eukaryota</taxon>
        <taxon>Fungi</taxon>
        <taxon>Dikarya</taxon>
        <taxon>Ascomycota</taxon>
        <taxon>Pezizomycotina</taxon>
        <taxon>Leotiomycetes</taxon>
        <taxon>Helotiales</taxon>
        <taxon>Ploettnerulaceae</taxon>
        <taxon>Rhynchosporium</taxon>
    </lineage>
</organism>
<evidence type="ECO:0000313" key="3">
    <source>
        <dbReference type="EMBL" id="CZS92505.1"/>
    </source>
</evidence>
<proteinExistence type="predicted"/>
<accession>A0A1E1K310</accession>
<feature type="compositionally biased region" description="Low complexity" evidence="1">
    <location>
        <begin position="67"/>
        <end position="79"/>
    </location>
</feature>
<keyword evidence="4" id="KW-1185">Reference proteome</keyword>
<evidence type="ECO:0000256" key="1">
    <source>
        <dbReference type="SAM" id="MobiDB-lite"/>
    </source>
</evidence>
<dbReference type="InterPro" id="IPR021842">
    <property type="entry name" value="DUF3435"/>
</dbReference>
<dbReference type="InterPro" id="IPR013087">
    <property type="entry name" value="Znf_C2H2_type"/>
</dbReference>
<dbReference type="PANTHER" id="PTHR37535:SF3">
    <property type="entry name" value="FLUG DOMAIN-CONTAINING PROTEIN"/>
    <property type="match status" value="1"/>
</dbReference>
<feature type="region of interest" description="Disordered" evidence="1">
    <location>
        <begin position="44"/>
        <end position="93"/>
    </location>
</feature>
<dbReference type="PROSITE" id="PS00028">
    <property type="entry name" value="ZINC_FINGER_C2H2_1"/>
    <property type="match status" value="1"/>
</dbReference>
<dbReference type="SMART" id="SM00355">
    <property type="entry name" value="ZnF_C2H2"/>
    <property type="match status" value="2"/>
</dbReference>
<reference evidence="4" key="1">
    <citation type="submission" date="2016-03" db="EMBL/GenBank/DDBJ databases">
        <authorList>
            <person name="Guldener U."/>
        </authorList>
    </citation>
    <scope>NUCLEOTIDE SEQUENCE [LARGE SCALE GENOMIC DNA]</scope>
    <source>
        <strain evidence="4">04CH-RAC-A.6.1</strain>
    </source>
</reference>
<dbReference type="Proteomes" id="UP000178912">
    <property type="component" value="Unassembled WGS sequence"/>
</dbReference>
<dbReference type="AlphaFoldDB" id="A0A1E1K310"/>
<protein>
    <recommendedName>
        <fullName evidence="2">C2H2-type domain-containing protein</fullName>
    </recommendedName>
</protein>
<gene>
    <name evidence="3" type="ORF">RAG0_03115</name>
</gene>
<dbReference type="EMBL" id="FJUX01000012">
    <property type="protein sequence ID" value="CZS92505.1"/>
    <property type="molecule type" value="Genomic_DNA"/>
</dbReference>
<dbReference type="Pfam" id="PF11917">
    <property type="entry name" value="DUF3435"/>
    <property type="match status" value="1"/>
</dbReference>
<evidence type="ECO:0000313" key="4">
    <source>
        <dbReference type="Proteomes" id="UP000178912"/>
    </source>
</evidence>
<dbReference type="PANTHER" id="PTHR37535">
    <property type="entry name" value="FLUG DOMAIN PROTEIN"/>
    <property type="match status" value="1"/>
</dbReference>
<evidence type="ECO:0000259" key="2">
    <source>
        <dbReference type="PROSITE" id="PS00028"/>
    </source>
</evidence>
<sequence>MTRPVVPQISHQLVPRWTVNEMMLYSSRVRRTLCYGGNKISHPDLSSAANPQESRSQAKRKQKVPNSDTSDFSAASDSDCITDSESNSSYSSKGITKSRFLHSVLITQKLTSLPYTSTIYIFFKTVSRPAALVGKIPLLYEDIKFQVFPPLTKGRRPAIRLILNLQHIKRSGRKKKPNKFDFRDNESIICCLVIFIIALAITDNAFKNKFTFLRQIYDLVIPNGTDRIRLKWDDDGAIDNKLHTKATLYCPFCERGPFQRKDSLGRHVRVQHLQRHLANGGFLCPYKECSAVMGNSAHFLSHARREHMLSKSLRIMRSIEKTKSSMSNGVSKVDLTSFGNYHGLQKKIFTKDWRNQFWKAILS</sequence>
<name>A0A1E1K310_9HELO</name>
<dbReference type="OrthoDB" id="3542617at2759"/>
<feature type="domain" description="C2H2-type" evidence="2">
    <location>
        <begin position="284"/>
        <end position="307"/>
    </location>
</feature>
<feature type="compositionally biased region" description="Polar residues" evidence="1">
    <location>
        <begin position="81"/>
        <end position="93"/>
    </location>
</feature>